<feature type="transmembrane region" description="Helical" evidence="1">
    <location>
        <begin position="12"/>
        <end position="29"/>
    </location>
</feature>
<dbReference type="InterPro" id="IPR052724">
    <property type="entry name" value="GT117_domain-containing"/>
</dbReference>
<evidence type="ECO:0000256" key="1">
    <source>
        <dbReference type="SAM" id="Phobius"/>
    </source>
</evidence>
<comment type="caution">
    <text evidence="2">The sequence shown here is derived from an EMBL/GenBank/DDBJ whole genome shotgun (WGS) entry which is preliminary data.</text>
</comment>
<sequence length="1182" mass="136728">MTTFDFKKWNNILGWAAFSIALITYTLTVEPTMSFWDCGEYIATAAKLEVGHPPGAPLFQMLGAFFAMFATSSDKVAFMVNMMSVFSSAFTILFMFWSSTILLKKIISSYTEIDNNNIKVILGSSFVGALAFTFSDSFWFNAVEAEVYAMATLLIALLFWLGLRWEQEMHEPKGNRWLLLISLVVGLSFGVHFMALLTIPSIGFLYFFKNYKKVTVTNFILANIIIIAVLLFIFKLLLPYTLAFFGKTEIFMVNNLGLPFNSGTIFAILLIVAFFYFGLRYTRKNNLFLESIFKNPSSYIGRISRTEYIISLILLILYILFINSNFSEIGFFPKILIRLPIIFFIFQTSKRLHDIGKSGFYQFIPVYNLYLIFWCLIFDKGNPGKNEYGNDPLMIETKEIKFGINYNTILLCILFVLIGFSTWMMLPIRANANTPINENKPSDAAEVLAYYNREQYGINPLFYGPQYTDAFAGLDENNPYLDKAPNYERDEASGKYVIVNDYKNAEQNTDDNHKAILPRMWSTDNIEGYMNFTGVPKFKVKSDYVEEKELTDVVAEFRQAYASGKIDNDGYVSFLKAYGDYLDIEKPSTFDNLSFMIEYQFGYMYGRYLLWNFVGRQNDNQGRYDNLDGNWLSGIKFIDEIHLGSQENLTKDIENNKGRNLYYFIPLFLGLIGLMYHAQRDLKSFYVLLALFLFTGLALKIYLNERPFEPRERDYALVGSFYVFAIWIGFGVYAIYEMIKEKVAAKIAGPIVVATSLLAAPVLMASQNWDDHDRSGKYTALAMAKNYLDSCDPNAILFTIGDNDTFPLWYAQEIEGYRTDVKIVNTSLLMTDWYIDQMKLKTYKSDGLPISFEHQQYVADNRDAILFNKQTENRWLLKDFINFAKSEDTITTVEMQSGHKLHFFPTNKVRIPIDKNAVIANKVVNPALNDSIVPYIDIDLKGGALYKNRLIMFDILNNNNWKRPIYFSPGSFGDDDYLWMKDYLQLDGMVYKLVPIKTPVIEENYPDMGQIDTEKMYKLATNWKWGNGESTKIYHDPETRRNSISYRTNLSRLMELLIKEGKIDKAKKVIDLAITKTPIDYYGYYLTLEPFVGGYYKTGEKQKARDLITKLTAKYKDNLKYYSTFNSSDQSFMATDIVTDIERYRSLLKVMKANGDIEFYNKNRNEFNSYNNRFPRFQRDME</sequence>
<feature type="transmembrane region" description="Helical" evidence="1">
    <location>
        <begin position="329"/>
        <end position="347"/>
    </location>
</feature>
<dbReference type="Pfam" id="PF05656">
    <property type="entry name" value="DUF805"/>
    <property type="match status" value="1"/>
</dbReference>
<feature type="transmembrane region" description="Helical" evidence="1">
    <location>
        <begin position="147"/>
        <end position="165"/>
    </location>
</feature>
<gene>
    <name evidence="2" type="ORF">GCM10022388_24440</name>
</gene>
<feature type="transmembrane region" description="Helical" evidence="1">
    <location>
        <begin position="76"/>
        <end position="97"/>
    </location>
</feature>
<dbReference type="PANTHER" id="PTHR16214">
    <property type="entry name" value="TRANSMEMBRANE PROTEIN 260"/>
    <property type="match status" value="1"/>
</dbReference>
<dbReference type="Proteomes" id="UP001500426">
    <property type="component" value="Unassembled WGS sequence"/>
</dbReference>
<feature type="transmembrane region" description="Helical" evidence="1">
    <location>
        <begin position="715"/>
        <end position="736"/>
    </location>
</feature>
<dbReference type="EMBL" id="BAABCS010000021">
    <property type="protein sequence ID" value="GAA4056953.1"/>
    <property type="molecule type" value="Genomic_DNA"/>
</dbReference>
<feature type="transmembrane region" description="Helical" evidence="1">
    <location>
        <begin position="743"/>
        <end position="764"/>
    </location>
</feature>
<keyword evidence="1" id="KW-0812">Transmembrane</keyword>
<protein>
    <recommendedName>
        <fullName evidence="4">DUF2723 domain-containing protein</fullName>
    </recommendedName>
</protein>
<organism evidence="2 3">
    <name type="scientific">Flavobacterium chungnamense</name>
    <dbReference type="NCBI Taxonomy" id="706182"/>
    <lineage>
        <taxon>Bacteria</taxon>
        <taxon>Pseudomonadati</taxon>
        <taxon>Bacteroidota</taxon>
        <taxon>Flavobacteriia</taxon>
        <taxon>Flavobacteriales</taxon>
        <taxon>Flavobacteriaceae</taxon>
        <taxon>Flavobacterium</taxon>
    </lineage>
</organism>
<feature type="transmembrane region" description="Helical" evidence="1">
    <location>
        <begin position="685"/>
        <end position="703"/>
    </location>
</feature>
<evidence type="ECO:0000313" key="3">
    <source>
        <dbReference type="Proteomes" id="UP001500426"/>
    </source>
</evidence>
<evidence type="ECO:0008006" key="4">
    <source>
        <dbReference type="Google" id="ProtNLM"/>
    </source>
</evidence>
<dbReference type="InterPro" id="IPR021280">
    <property type="entry name" value="TMEM260-like"/>
</dbReference>
<feature type="transmembrane region" description="Helical" evidence="1">
    <location>
        <begin position="661"/>
        <end position="678"/>
    </location>
</feature>
<reference evidence="3" key="1">
    <citation type="journal article" date="2019" name="Int. J. Syst. Evol. Microbiol.">
        <title>The Global Catalogue of Microorganisms (GCM) 10K type strain sequencing project: providing services to taxonomists for standard genome sequencing and annotation.</title>
        <authorList>
            <consortium name="The Broad Institute Genomics Platform"/>
            <consortium name="The Broad Institute Genome Sequencing Center for Infectious Disease"/>
            <person name="Wu L."/>
            <person name="Ma J."/>
        </authorList>
    </citation>
    <scope>NUCLEOTIDE SEQUENCE [LARGE SCALE GENOMIC DNA]</scope>
    <source>
        <strain evidence="3">JCM 17068</strain>
    </source>
</reference>
<keyword evidence="3" id="KW-1185">Reference proteome</keyword>
<feature type="transmembrane region" description="Helical" evidence="1">
    <location>
        <begin position="299"/>
        <end position="322"/>
    </location>
</feature>
<feature type="transmembrane region" description="Helical" evidence="1">
    <location>
        <begin position="359"/>
        <end position="378"/>
    </location>
</feature>
<keyword evidence="1" id="KW-0472">Membrane</keyword>
<feature type="transmembrane region" description="Helical" evidence="1">
    <location>
        <begin position="118"/>
        <end position="135"/>
    </location>
</feature>
<name>A0ABP7V0R0_9FLAO</name>
<feature type="transmembrane region" description="Helical" evidence="1">
    <location>
        <begin position="404"/>
        <end position="426"/>
    </location>
</feature>
<proteinExistence type="predicted"/>
<dbReference type="RefSeq" id="WP_345095024.1">
    <property type="nucleotide sequence ID" value="NZ_BAABCS010000021.1"/>
</dbReference>
<dbReference type="InterPro" id="IPR008523">
    <property type="entry name" value="DUF805"/>
</dbReference>
<feature type="transmembrane region" description="Helical" evidence="1">
    <location>
        <begin position="177"/>
        <end position="208"/>
    </location>
</feature>
<feature type="transmembrane region" description="Helical" evidence="1">
    <location>
        <begin position="220"/>
        <end position="246"/>
    </location>
</feature>
<evidence type="ECO:0000313" key="2">
    <source>
        <dbReference type="EMBL" id="GAA4056953.1"/>
    </source>
</evidence>
<dbReference type="Pfam" id="PF11028">
    <property type="entry name" value="TMEM260-like"/>
    <property type="match status" value="1"/>
</dbReference>
<keyword evidence="1" id="KW-1133">Transmembrane helix</keyword>
<accession>A0ABP7V0R0</accession>
<feature type="transmembrane region" description="Helical" evidence="1">
    <location>
        <begin position="258"/>
        <end position="279"/>
    </location>
</feature>
<dbReference type="PANTHER" id="PTHR16214:SF3">
    <property type="entry name" value="TRANSMEMBRANE PROTEIN 260"/>
    <property type="match status" value="1"/>
</dbReference>